<dbReference type="EMBL" id="UINC01003618">
    <property type="protein sequence ID" value="SVA07880.1"/>
    <property type="molecule type" value="Genomic_DNA"/>
</dbReference>
<proteinExistence type="predicted"/>
<name>A0A381SV31_9ZZZZ</name>
<evidence type="ECO:0000313" key="1">
    <source>
        <dbReference type="EMBL" id="SVA07880.1"/>
    </source>
</evidence>
<gene>
    <name evidence="1" type="ORF">METZ01_LOCUS60734</name>
</gene>
<sequence length="140" mass="16325">MLKDIRTSGLRKKSRVTKKRPYQARHWFEEELRESIPVVIEQIFESGMTRNQLAFEMGCKDYQQFWLYQNGYRSPNKMQLLEMLKTAIRLGIDMENILELLTSEKKQETPQLKLSASSSHLRSVGSPLADSGVLKTVFDR</sequence>
<reference evidence="1" key="1">
    <citation type="submission" date="2018-05" db="EMBL/GenBank/DDBJ databases">
        <authorList>
            <person name="Lanie J.A."/>
            <person name="Ng W.-L."/>
            <person name="Kazmierczak K.M."/>
            <person name="Andrzejewski T.M."/>
            <person name="Davidsen T.M."/>
            <person name="Wayne K.J."/>
            <person name="Tettelin H."/>
            <person name="Glass J.I."/>
            <person name="Rusch D."/>
            <person name="Podicherti R."/>
            <person name="Tsui H.-C.T."/>
            <person name="Winkler M.E."/>
        </authorList>
    </citation>
    <scope>NUCLEOTIDE SEQUENCE</scope>
</reference>
<dbReference type="AlphaFoldDB" id="A0A381SV31"/>
<protein>
    <submittedName>
        <fullName evidence="1">Uncharacterized protein</fullName>
    </submittedName>
</protein>
<accession>A0A381SV31</accession>
<organism evidence="1">
    <name type="scientific">marine metagenome</name>
    <dbReference type="NCBI Taxonomy" id="408172"/>
    <lineage>
        <taxon>unclassified sequences</taxon>
        <taxon>metagenomes</taxon>
        <taxon>ecological metagenomes</taxon>
    </lineage>
</organism>